<evidence type="ECO:0000313" key="10">
    <source>
        <dbReference type="EMBL" id="OWZ19821.1"/>
    </source>
</evidence>
<keyword evidence="2" id="KW-0548">Nucleotidyltransferase</keyword>
<dbReference type="InterPro" id="IPR043502">
    <property type="entry name" value="DNA/RNA_pol_sf"/>
</dbReference>
<evidence type="ECO:0000256" key="2">
    <source>
        <dbReference type="ARBA" id="ARBA00022695"/>
    </source>
</evidence>
<feature type="compositionally biased region" description="Basic and acidic residues" evidence="7">
    <location>
        <begin position="1115"/>
        <end position="1126"/>
    </location>
</feature>
<dbReference type="InterPro" id="IPR036397">
    <property type="entry name" value="RNaseH_sf"/>
</dbReference>
<dbReference type="InterPro" id="IPR051320">
    <property type="entry name" value="Viral_Replic_Matur_Polypro"/>
</dbReference>
<feature type="region of interest" description="Disordered" evidence="7">
    <location>
        <begin position="134"/>
        <end position="180"/>
    </location>
</feature>
<keyword evidence="5" id="KW-0229">DNA integration</keyword>
<dbReference type="AlphaFoldDB" id="A0A225WQA9"/>
<evidence type="ECO:0000256" key="3">
    <source>
        <dbReference type="ARBA" id="ARBA00022842"/>
    </source>
</evidence>
<protein>
    <submittedName>
        <fullName evidence="10">Reverse transcriptase</fullName>
    </submittedName>
</protein>
<keyword evidence="3" id="KW-0460">Magnesium</keyword>
<dbReference type="GO" id="GO:0015074">
    <property type="term" value="P:DNA integration"/>
    <property type="evidence" value="ECO:0007669"/>
    <property type="project" value="UniProtKB-KW"/>
</dbReference>
<dbReference type="InterPro" id="IPR001969">
    <property type="entry name" value="Aspartic_peptidase_AS"/>
</dbReference>
<keyword evidence="6 10" id="KW-0695">RNA-directed DNA polymerase</keyword>
<feature type="compositionally biased region" description="Acidic residues" evidence="7">
    <location>
        <begin position="428"/>
        <end position="440"/>
    </location>
</feature>
<dbReference type="Proteomes" id="UP000198211">
    <property type="component" value="Unassembled WGS sequence"/>
</dbReference>
<comment type="caution">
    <text evidence="10">The sequence shown here is derived from an EMBL/GenBank/DDBJ whole genome shotgun (WGS) entry which is preliminary data.</text>
</comment>
<dbReference type="InterPro" id="IPR002156">
    <property type="entry name" value="RNaseH_domain"/>
</dbReference>
<feature type="compositionally biased region" description="Polar residues" evidence="7">
    <location>
        <begin position="134"/>
        <end position="149"/>
    </location>
</feature>
<proteinExistence type="predicted"/>
<feature type="compositionally biased region" description="Low complexity" evidence="7">
    <location>
        <begin position="159"/>
        <end position="169"/>
    </location>
</feature>
<accession>A0A225WQA9</accession>
<feature type="compositionally biased region" description="Low complexity" evidence="7">
    <location>
        <begin position="1"/>
        <end position="15"/>
    </location>
</feature>
<evidence type="ECO:0000313" key="11">
    <source>
        <dbReference type="Proteomes" id="UP000198211"/>
    </source>
</evidence>
<keyword evidence="1" id="KW-0808">Transferase</keyword>
<evidence type="ECO:0000256" key="4">
    <source>
        <dbReference type="ARBA" id="ARBA00022884"/>
    </source>
</evidence>
<feature type="region of interest" description="Disordered" evidence="7">
    <location>
        <begin position="1115"/>
        <end position="1136"/>
    </location>
</feature>
<dbReference type="PROSITE" id="PS00141">
    <property type="entry name" value="ASP_PROTEASE"/>
    <property type="match status" value="1"/>
</dbReference>
<dbReference type="GO" id="GO:0004190">
    <property type="term" value="F:aspartic-type endopeptidase activity"/>
    <property type="evidence" value="ECO:0007669"/>
    <property type="project" value="InterPro"/>
</dbReference>
<dbReference type="Gene3D" id="3.10.10.10">
    <property type="entry name" value="HIV Type 1 Reverse Transcriptase, subunit A, domain 1"/>
    <property type="match status" value="1"/>
</dbReference>
<evidence type="ECO:0000259" key="8">
    <source>
        <dbReference type="Pfam" id="PF13456"/>
    </source>
</evidence>
<dbReference type="SUPFAM" id="SSF50630">
    <property type="entry name" value="Acid proteases"/>
    <property type="match status" value="1"/>
</dbReference>
<sequence>MVSVPGSSGHSGFHCGSDKEMSRSKMSQESARRRKLQNIFYRKQLNAFLLEDHVMTVMRPKLIGERQGPVKPLPQVFDLMVAITSLMNKLEEAGIVAGAFDADVVFELSLTTVEESLKHLFKLLKPLVGATASLSSHSPTEDYPTSASPHTGFASAKASVSSDIGSDSSTKPMRMTLGPSGAAMLNTRKIKEEKPQVDACHDHTPDKEPGKPKAVNSMTRTPPDIGWDLRPGESRGYWKYNSPDKWFKQAKITGKINNSMATMLLDSGAEVSIVDTTFVHVYTTLGRTTIKATVAGYLVYFFDAWVGALAGQDVILGIDFMVPAGIRLDLADGMMCLADEVRIQLSGRRPPYGRSTHSLLLEDDVAIPVEPKLVAEEEITHQGDQANEEGEIHAEPEADLTLDAQITEPTLVEDAPAEEIPEEPRIEELEEPAETQEDSEGYFHDGGSLSAKDLDGQTVILPEIVNTTVKVKIEDVQAGDPNPDRTQRVRRVAPQYREKLSDFIKGLLAATIIAPSTSPWASPIVIIIKKNGVDIRLCIDYRLINSLTRLMVYPTLLINDLLEDLHQILWYCSLDMASGSWNAPQIYQRLLENALYGFLKIGNGEDQADVFISGGPEMGHGSSVLGRRSYIDDILVTANSWDNLCETVKGLLDACDRWNLSVSAGLEARPKDLESLCNLPFPQTLRAMQSSLSSLNYYSRFIDDFAVYAAILYELRGSKFDELRHRTKIVDHPVQTGAVDQAEIDEDRWTRAMVAFIMLKPEIVSTPILKHFDPDLPPVIVVYANKWAISAALMQEHDGVFWPVTFTSRILKTNELNYGMVKKEVLALLRILDVWHTMLVSQTIKWTLDIVRFAKGEDEVLGTLAANITPREEVDETMVAVAPKKQSQQVIIALTPTVELGEELTVTIITASSAYATQMTVNEAEYNGLILCLDLLANLDRGRLVICYDSNLVIRQMRGEIACKAPALQLLREKAMGKLSSWPQHEFMHVKREWNRSADQIFEDLITLNLKTKSEGNAVHMSVIADLKTYLTGDVADLTAKDALSCAKIADSYQVGDDGLLQYCPPSASIEDEDRDAVAKLEALVVAIAIHVDGETMCSVITSEVVNERLREAIRDRPDHHNDGLRPHNIKAGDQV</sequence>
<name>A0A225WQA9_9STRA</name>
<reference evidence="11" key="1">
    <citation type="submission" date="2017-03" db="EMBL/GenBank/DDBJ databases">
        <title>Phytopthora megakarya and P. palmivora, two closely related causual agents of cacao black pod achieved similar genome size and gene model numbers by different mechanisms.</title>
        <authorList>
            <person name="Ali S."/>
            <person name="Shao J."/>
            <person name="Larry D.J."/>
            <person name="Kronmiller B."/>
            <person name="Shen D."/>
            <person name="Strem M.D."/>
            <person name="Melnick R.L."/>
            <person name="Guiltinan M.J."/>
            <person name="Tyler B.M."/>
            <person name="Meinhardt L.W."/>
            <person name="Bailey B.A."/>
        </authorList>
    </citation>
    <scope>NUCLEOTIDE SEQUENCE [LARGE SCALE GENOMIC DNA]</scope>
    <source>
        <strain evidence="11">zdho120</strain>
    </source>
</reference>
<dbReference type="InterPro" id="IPR012337">
    <property type="entry name" value="RNaseH-like_sf"/>
</dbReference>
<dbReference type="InterPro" id="IPR021109">
    <property type="entry name" value="Peptidase_aspartic_dom_sf"/>
</dbReference>
<evidence type="ECO:0000256" key="5">
    <source>
        <dbReference type="ARBA" id="ARBA00022908"/>
    </source>
</evidence>
<feature type="region of interest" description="Disordered" evidence="7">
    <location>
        <begin position="195"/>
        <end position="226"/>
    </location>
</feature>
<feature type="domain" description="Reverse transcriptase/retrotransposon-derived protein RNase H-like" evidence="9">
    <location>
        <begin position="755"/>
        <end position="844"/>
    </location>
</feature>
<evidence type="ECO:0000256" key="7">
    <source>
        <dbReference type="SAM" id="MobiDB-lite"/>
    </source>
</evidence>
<dbReference type="InterPro" id="IPR043128">
    <property type="entry name" value="Rev_trsase/Diguanyl_cyclase"/>
</dbReference>
<dbReference type="GO" id="GO:0003723">
    <property type="term" value="F:RNA binding"/>
    <property type="evidence" value="ECO:0007669"/>
    <property type="project" value="UniProtKB-KW"/>
</dbReference>
<dbReference type="Gene3D" id="3.30.70.270">
    <property type="match status" value="2"/>
</dbReference>
<feature type="region of interest" description="Disordered" evidence="7">
    <location>
        <begin position="1"/>
        <end position="28"/>
    </location>
</feature>
<dbReference type="EMBL" id="NBNE01000396">
    <property type="protein sequence ID" value="OWZ19821.1"/>
    <property type="molecule type" value="Genomic_DNA"/>
</dbReference>
<dbReference type="SUPFAM" id="SSF56672">
    <property type="entry name" value="DNA/RNA polymerases"/>
    <property type="match status" value="1"/>
</dbReference>
<keyword evidence="11" id="KW-1185">Reference proteome</keyword>
<evidence type="ECO:0000256" key="6">
    <source>
        <dbReference type="ARBA" id="ARBA00022918"/>
    </source>
</evidence>
<dbReference type="SUPFAM" id="SSF53098">
    <property type="entry name" value="Ribonuclease H-like"/>
    <property type="match status" value="1"/>
</dbReference>
<evidence type="ECO:0000259" key="9">
    <source>
        <dbReference type="Pfam" id="PF17919"/>
    </source>
</evidence>
<dbReference type="Pfam" id="PF13456">
    <property type="entry name" value="RVT_3"/>
    <property type="match status" value="1"/>
</dbReference>
<dbReference type="GO" id="GO:0003964">
    <property type="term" value="F:RNA-directed DNA polymerase activity"/>
    <property type="evidence" value="ECO:0007669"/>
    <property type="project" value="UniProtKB-KW"/>
</dbReference>
<dbReference type="InterPro" id="IPR041577">
    <property type="entry name" value="RT_RNaseH_2"/>
</dbReference>
<evidence type="ECO:0000256" key="1">
    <source>
        <dbReference type="ARBA" id="ARBA00022679"/>
    </source>
</evidence>
<feature type="domain" description="RNase H type-1" evidence="8">
    <location>
        <begin position="912"/>
        <end position="1000"/>
    </location>
</feature>
<dbReference type="PANTHER" id="PTHR33064">
    <property type="entry name" value="POL PROTEIN"/>
    <property type="match status" value="1"/>
</dbReference>
<dbReference type="GO" id="GO:0006508">
    <property type="term" value="P:proteolysis"/>
    <property type="evidence" value="ECO:0007669"/>
    <property type="project" value="InterPro"/>
</dbReference>
<keyword evidence="4" id="KW-0694">RNA-binding</keyword>
<feature type="region of interest" description="Disordered" evidence="7">
    <location>
        <begin position="416"/>
        <end position="440"/>
    </location>
</feature>
<dbReference type="Gene3D" id="3.30.420.10">
    <property type="entry name" value="Ribonuclease H-like superfamily/Ribonuclease H"/>
    <property type="match status" value="1"/>
</dbReference>
<dbReference type="CDD" id="cd01647">
    <property type="entry name" value="RT_LTR"/>
    <property type="match status" value="1"/>
</dbReference>
<dbReference type="GO" id="GO:0004523">
    <property type="term" value="F:RNA-DNA hybrid ribonuclease activity"/>
    <property type="evidence" value="ECO:0007669"/>
    <property type="project" value="InterPro"/>
</dbReference>
<dbReference type="Pfam" id="PF17919">
    <property type="entry name" value="RT_RNaseH_2"/>
    <property type="match status" value="1"/>
</dbReference>
<organism evidence="10 11">
    <name type="scientific">Phytophthora megakarya</name>
    <dbReference type="NCBI Taxonomy" id="4795"/>
    <lineage>
        <taxon>Eukaryota</taxon>
        <taxon>Sar</taxon>
        <taxon>Stramenopiles</taxon>
        <taxon>Oomycota</taxon>
        <taxon>Peronosporomycetes</taxon>
        <taxon>Peronosporales</taxon>
        <taxon>Peronosporaceae</taxon>
        <taxon>Phytophthora</taxon>
    </lineage>
</organism>
<gene>
    <name evidence="10" type="ORF">PHMEG_0005864</name>
</gene>
<feature type="compositionally biased region" description="Basic and acidic residues" evidence="7">
    <location>
        <begin position="195"/>
        <end position="211"/>
    </location>
</feature>
<dbReference type="PANTHER" id="PTHR33064:SF37">
    <property type="entry name" value="RIBONUCLEASE H"/>
    <property type="match status" value="1"/>
</dbReference>